<keyword evidence="1" id="KW-0732">Signal</keyword>
<sequence length="500" mass="52436">MKKNVLALSIAAAMIGGFAGAASAQTFPNSTMVQPDATTLVRAEGGAGHILVVPYFTSQNDNMSVFHVVNTDTVNGKALKVRFRGAANSDDILDFTVFLSPGDVWTGSVQGNENGSYFLTNDKSCTLPDIRGQQVQFVTDRLPSGATAAQTKEGYIEILNMADITGTATDMYKATKHVAGVAPCTSTVLDATLNINPTDVDSVTAAKTMGFETPSGKLTADWYILNVNQTTTFSGAATAIAATGGNGRGNFVLFPQDATNSAATAANVADLTADPLLQQGMVKAVNFDFPDLSTPYLATTGTPEDQATDLTTSLSNSGVSNQYALDTGINAKTDWVLSMPTRRYSVGADYTKKPTDAGYRVFNDGVGGFFTEANTYVNANNGLICATTNSYTFWDREEQSKKNGAVISPSTLKGLDFCGEVNVLSFNDAAGTSVLGASVARTNVNVDYQNGWGAISYTNSLPVVGSSFIKLSNSGGLANGFSGTYGITWPHRYAAPAVAP</sequence>
<dbReference type="RefSeq" id="WP_182325627.1">
    <property type="nucleotide sequence ID" value="NZ_CP058554.1"/>
</dbReference>
<dbReference type="KEGG" id="cpis:HS961_22455"/>
<accession>A0A7G5EMZ7</accession>
<reference evidence="2 3" key="1">
    <citation type="journal article" date="2020" name="G3 (Bethesda)">
        <title>CeMbio - The Caenorhabditis elegans Microbiome Resource.</title>
        <authorList>
            <person name="Dirksen P."/>
            <person name="Assie A."/>
            <person name="Zimmermann J."/>
            <person name="Zhang F."/>
            <person name="Tietje A.M."/>
            <person name="Marsh S.A."/>
            <person name="Felix M.A."/>
            <person name="Shapira M."/>
            <person name="Kaleta C."/>
            <person name="Schulenburg H."/>
            <person name="Samuel B."/>
        </authorList>
    </citation>
    <scope>NUCLEOTIDE SEQUENCE [LARGE SCALE GENOMIC DNA]</scope>
    <source>
        <strain evidence="2 3">BIGb0172</strain>
    </source>
</reference>
<evidence type="ECO:0000256" key="1">
    <source>
        <dbReference type="SAM" id="SignalP"/>
    </source>
</evidence>
<dbReference type="Proteomes" id="UP000515240">
    <property type="component" value="Chromosome"/>
</dbReference>
<dbReference type="EMBL" id="CP058554">
    <property type="protein sequence ID" value="QMV75372.1"/>
    <property type="molecule type" value="Genomic_DNA"/>
</dbReference>
<proteinExistence type="predicted"/>
<name>A0A7G5EMZ7_9BURK</name>
<dbReference type="AlphaFoldDB" id="A0A7G5EMZ7"/>
<feature type="chain" id="PRO_5028843539" evidence="1">
    <location>
        <begin position="25"/>
        <end position="500"/>
    </location>
</feature>
<evidence type="ECO:0000313" key="2">
    <source>
        <dbReference type="EMBL" id="QMV75372.1"/>
    </source>
</evidence>
<protein>
    <submittedName>
        <fullName evidence="2">Cell surface protein</fullName>
    </submittedName>
</protein>
<feature type="signal peptide" evidence="1">
    <location>
        <begin position="1"/>
        <end position="24"/>
    </location>
</feature>
<gene>
    <name evidence="2" type="ORF">HS961_22455</name>
</gene>
<organism evidence="2 3">
    <name type="scientific">Comamonas piscis</name>
    <dbReference type="NCBI Taxonomy" id="1562974"/>
    <lineage>
        <taxon>Bacteria</taxon>
        <taxon>Pseudomonadati</taxon>
        <taxon>Pseudomonadota</taxon>
        <taxon>Betaproteobacteria</taxon>
        <taxon>Burkholderiales</taxon>
        <taxon>Comamonadaceae</taxon>
        <taxon>Comamonas</taxon>
    </lineage>
</organism>
<evidence type="ECO:0000313" key="3">
    <source>
        <dbReference type="Proteomes" id="UP000515240"/>
    </source>
</evidence>
<keyword evidence="3" id="KW-1185">Reference proteome</keyword>